<reference evidence="6 7" key="1">
    <citation type="journal article" date="2019" name="Anaerobe">
        <title>Detection of Robinsoniella peoriensis in multiple bone samples of a trauma patient.</title>
        <authorList>
            <person name="Schrottner P."/>
            <person name="Hartwich K."/>
            <person name="Bunk B."/>
            <person name="Schober I."/>
            <person name="Helbig S."/>
            <person name="Rudolph W.W."/>
            <person name="Gunzer F."/>
        </authorList>
    </citation>
    <scope>NUCLEOTIDE SEQUENCE [LARGE SCALE GENOMIC DNA]</scope>
    <source>
        <strain evidence="6 7">DSM 106044</strain>
    </source>
</reference>
<feature type="compositionally biased region" description="Basic and acidic residues" evidence="4">
    <location>
        <begin position="222"/>
        <end position="234"/>
    </location>
</feature>
<feature type="domain" description="HTH marR-type" evidence="5">
    <location>
        <begin position="5"/>
        <end position="140"/>
    </location>
</feature>
<sequence length="329" mass="38180">MNDQIKDLMELFTRADALLHRYQGAYFRNFGPFSSPHKGQGRVLSLLKLQPEITQKELGYLLDMRNQSLGELLGKLERNGYITRTPSEKDRRVMNIRLTDDGSKAAEELGGKQDDVNQIFSCLSDEEQAMLSDYLERLINALEKTFEEMGIPEHDHGHHGNRPLDHPHGHPHNHPYDQQHGHPHDHPHDQQQGYPHDHPYCQQQRHPHDHPHDYPYCQQQGHPHDHPRGQERNFGRPQDFGNPIADKHIHRTNFEGRPDYSGYPKHPGHLEEASEGFTEDTERPEFYEGMDCPKHPGCHGNRCRKCDFDNKKDSHTGISEAKQEQENKL</sequence>
<dbReference type="RefSeq" id="WP_138002058.1">
    <property type="nucleotide sequence ID" value="NZ_QGQD01000025.1"/>
</dbReference>
<dbReference type="PRINTS" id="PR00598">
    <property type="entry name" value="HTHMARR"/>
</dbReference>
<dbReference type="Gene3D" id="1.10.10.10">
    <property type="entry name" value="Winged helix-like DNA-binding domain superfamily/Winged helix DNA-binding domain"/>
    <property type="match status" value="1"/>
</dbReference>
<dbReference type="EMBL" id="QGQD01000025">
    <property type="protein sequence ID" value="TLD01917.1"/>
    <property type="molecule type" value="Genomic_DNA"/>
</dbReference>
<evidence type="ECO:0000256" key="3">
    <source>
        <dbReference type="ARBA" id="ARBA00023163"/>
    </source>
</evidence>
<dbReference type="InterPro" id="IPR036388">
    <property type="entry name" value="WH-like_DNA-bd_sf"/>
</dbReference>
<gene>
    <name evidence="6" type="ORF">DSM106044_01287</name>
</gene>
<dbReference type="AlphaFoldDB" id="A0A4U8QAC6"/>
<dbReference type="Proteomes" id="UP000306509">
    <property type="component" value="Unassembled WGS sequence"/>
</dbReference>
<comment type="caution">
    <text evidence="6">The sequence shown here is derived from an EMBL/GenBank/DDBJ whole genome shotgun (WGS) entry which is preliminary data.</text>
</comment>
<dbReference type="PANTHER" id="PTHR42756">
    <property type="entry name" value="TRANSCRIPTIONAL REGULATOR, MARR"/>
    <property type="match status" value="1"/>
</dbReference>
<evidence type="ECO:0000313" key="6">
    <source>
        <dbReference type="EMBL" id="TLD01917.1"/>
    </source>
</evidence>
<dbReference type="InterPro" id="IPR036390">
    <property type="entry name" value="WH_DNA-bd_sf"/>
</dbReference>
<keyword evidence="2" id="KW-0238">DNA-binding</keyword>
<protein>
    <submittedName>
        <fullName evidence="6">Transcriptional repressor MprA</fullName>
    </submittedName>
</protein>
<dbReference type="PROSITE" id="PS01117">
    <property type="entry name" value="HTH_MARR_1"/>
    <property type="match status" value="1"/>
</dbReference>
<dbReference type="GO" id="GO:0003700">
    <property type="term" value="F:DNA-binding transcription factor activity"/>
    <property type="evidence" value="ECO:0007669"/>
    <property type="project" value="InterPro"/>
</dbReference>
<keyword evidence="3" id="KW-0804">Transcription</keyword>
<dbReference type="InterPro" id="IPR023187">
    <property type="entry name" value="Tscrpt_reg_MarR-type_CS"/>
</dbReference>
<feature type="compositionally biased region" description="Basic and acidic residues" evidence="4">
    <location>
        <begin position="151"/>
        <end position="199"/>
    </location>
</feature>
<dbReference type="PANTHER" id="PTHR42756:SF1">
    <property type="entry name" value="TRANSCRIPTIONAL REPRESSOR OF EMRAB OPERON"/>
    <property type="match status" value="1"/>
</dbReference>
<proteinExistence type="predicted"/>
<feature type="region of interest" description="Disordered" evidence="4">
    <location>
        <begin position="151"/>
        <end position="282"/>
    </location>
</feature>
<evidence type="ECO:0000256" key="4">
    <source>
        <dbReference type="SAM" id="MobiDB-lite"/>
    </source>
</evidence>
<dbReference type="SUPFAM" id="SSF46785">
    <property type="entry name" value="Winged helix' DNA-binding domain"/>
    <property type="match status" value="1"/>
</dbReference>
<organism evidence="6 7">
    <name type="scientific">Robinsoniella peoriensis</name>
    <dbReference type="NCBI Taxonomy" id="180332"/>
    <lineage>
        <taxon>Bacteria</taxon>
        <taxon>Bacillati</taxon>
        <taxon>Bacillota</taxon>
        <taxon>Clostridia</taxon>
        <taxon>Lachnospirales</taxon>
        <taxon>Lachnospiraceae</taxon>
        <taxon>Robinsoniella</taxon>
    </lineage>
</organism>
<dbReference type="PROSITE" id="PS50995">
    <property type="entry name" value="HTH_MARR_2"/>
    <property type="match status" value="1"/>
</dbReference>
<accession>A0A4U8QAC6</accession>
<keyword evidence="7" id="KW-1185">Reference proteome</keyword>
<evidence type="ECO:0000256" key="1">
    <source>
        <dbReference type="ARBA" id="ARBA00023015"/>
    </source>
</evidence>
<feature type="region of interest" description="Disordered" evidence="4">
    <location>
        <begin position="309"/>
        <end position="329"/>
    </location>
</feature>
<dbReference type="Pfam" id="PF01047">
    <property type="entry name" value="MarR"/>
    <property type="match status" value="1"/>
</dbReference>
<dbReference type="GO" id="GO:0003677">
    <property type="term" value="F:DNA binding"/>
    <property type="evidence" value="ECO:0007669"/>
    <property type="project" value="UniProtKB-KW"/>
</dbReference>
<dbReference type="SMART" id="SM00347">
    <property type="entry name" value="HTH_MARR"/>
    <property type="match status" value="1"/>
</dbReference>
<dbReference type="STRING" id="180332.GCA_000797495_04276"/>
<evidence type="ECO:0000259" key="5">
    <source>
        <dbReference type="PROSITE" id="PS50995"/>
    </source>
</evidence>
<name>A0A4U8QAC6_9FIRM</name>
<evidence type="ECO:0000256" key="2">
    <source>
        <dbReference type="ARBA" id="ARBA00023125"/>
    </source>
</evidence>
<keyword evidence="1" id="KW-0805">Transcription regulation</keyword>
<dbReference type="InterPro" id="IPR000835">
    <property type="entry name" value="HTH_MarR-typ"/>
</dbReference>
<evidence type="ECO:0000313" key="7">
    <source>
        <dbReference type="Proteomes" id="UP000306509"/>
    </source>
</evidence>